<evidence type="ECO:0000313" key="1">
    <source>
        <dbReference type="EMBL" id="CAF5201067.1"/>
    </source>
</evidence>
<dbReference type="Proteomes" id="UP000681720">
    <property type="component" value="Unassembled WGS sequence"/>
</dbReference>
<feature type="non-terminal residue" evidence="1">
    <location>
        <position position="1"/>
    </location>
</feature>
<sequence>MILWFDTNAYNDENKNIQENLNAKFGNVWVFMDPDECGRHIQRPSTGEPVLIVSGGL</sequence>
<proteinExistence type="predicted"/>
<evidence type="ECO:0000313" key="2">
    <source>
        <dbReference type="Proteomes" id="UP000681720"/>
    </source>
</evidence>
<accession>A0A8S3IKS7</accession>
<gene>
    <name evidence="1" type="ORF">GIL414_LOCUS76600</name>
</gene>
<name>A0A8S3IKS7_9BILA</name>
<comment type="caution">
    <text evidence="1">The sequence shown here is derived from an EMBL/GenBank/DDBJ whole genome shotgun (WGS) entry which is preliminary data.</text>
</comment>
<protein>
    <submittedName>
        <fullName evidence="1">Uncharacterized protein</fullName>
    </submittedName>
</protein>
<feature type="non-terminal residue" evidence="1">
    <location>
        <position position="57"/>
    </location>
</feature>
<reference evidence="1" key="1">
    <citation type="submission" date="2021-02" db="EMBL/GenBank/DDBJ databases">
        <authorList>
            <person name="Nowell W R."/>
        </authorList>
    </citation>
    <scope>NUCLEOTIDE SEQUENCE</scope>
</reference>
<dbReference type="AlphaFoldDB" id="A0A8S3IKS7"/>
<dbReference type="EMBL" id="CAJOBJ010345729">
    <property type="protein sequence ID" value="CAF5201067.1"/>
    <property type="molecule type" value="Genomic_DNA"/>
</dbReference>
<organism evidence="1 2">
    <name type="scientific">Rotaria magnacalcarata</name>
    <dbReference type="NCBI Taxonomy" id="392030"/>
    <lineage>
        <taxon>Eukaryota</taxon>
        <taxon>Metazoa</taxon>
        <taxon>Spiralia</taxon>
        <taxon>Gnathifera</taxon>
        <taxon>Rotifera</taxon>
        <taxon>Eurotatoria</taxon>
        <taxon>Bdelloidea</taxon>
        <taxon>Philodinida</taxon>
        <taxon>Philodinidae</taxon>
        <taxon>Rotaria</taxon>
    </lineage>
</organism>